<keyword evidence="1" id="KW-0472">Membrane</keyword>
<dbReference type="SMART" id="SM00516">
    <property type="entry name" value="SEC14"/>
    <property type="match status" value="1"/>
</dbReference>
<accession>A0A7S3NG57</accession>
<feature type="domain" description="CRAL-TRIO" evidence="2">
    <location>
        <begin position="23"/>
        <end position="187"/>
    </location>
</feature>
<name>A0A7S3NG57_9SPIT</name>
<dbReference type="PROSITE" id="PS50191">
    <property type="entry name" value="CRAL_TRIO"/>
    <property type="match status" value="1"/>
</dbReference>
<dbReference type="EMBL" id="HBII01042035">
    <property type="protein sequence ID" value="CAE0358686.1"/>
    <property type="molecule type" value="Transcribed_RNA"/>
</dbReference>
<organism evidence="3">
    <name type="scientific">Euplotes harpa</name>
    <dbReference type="NCBI Taxonomy" id="151035"/>
    <lineage>
        <taxon>Eukaryota</taxon>
        <taxon>Sar</taxon>
        <taxon>Alveolata</taxon>
        <taxon>Ciliophora</taxon>
        <taxon>Intramacronucleata</taxon>
        <taxon>Spirotrichea</taxon>
        <taxon>Hypotrichia</taxon>
        <taxon>Euplotida</taxon>
        <taxon>Euplotidae</taxon>
        <taxon>Euplotes</taxon>
    </lineage>
</organism>
<sequence>MANKTYDAITEHKAFVSTNLPPNISGLEKYHDSGIFYICNRDHCFRPVLVLDLGKLLKSEIEEEEILRYTIFIIEWLINNAMVPGKIENWFVIVDCANLGFTKIPRAKMRRVINTMRNVYRGRLYRVGMINMTMMLRIVLSTVHAFIDQFTAKKMFTYGSNYQEFLKTHIDAGKLEEKFGGTYPTITEEFFLPHLD</sequence>
<protein>
    <recommendedName>
        <fullName evidence="2">CRAL-TRIO domain-containing protein</fullName>
    </recommendedName>
</protein>
<dbReference type="SUPFAM" id="SSF52087">
    <property type="entry name" value="CRAL/TRIO domain"/>
    <property type="match status" value="1"/>
</dbReference>
<evidence type="ECO:0000256" key="1">
    <source>
        <dbReference type="SAM" id="Phobius"/>
    </source>
</evidence>
<dbReference type="PANTHER" id="PTHR46818">
    <property type="entry name" value="DOMAIN-CONTAINING PROTEIN, PUTATIVE-RELATED"/>
    <property type="match status" value="1"/>
</dbReference>
<keyword evidence="1" id="KW-1133">Transmembrane helix</keyword>
<dbReference type="AlphaFoldDB" id="A0A7S3NG57"/>
<dbReference type="Gene3D" id="3.40.525.10">
    <property type="entry name" value="CRAL-TRIO lipid binding domain"/>
    <property type="match status" value="1"/>
</dbReference>
<proteinExistence type="predicted"/>
<evidence type="ECO:0000313" key="3">
    <source>
        <dbReference type="EMBL" id="CAE0358686.1"/>
    </source>
</evidence>
<dbReference type="InterPro" id="IPR036865">
    <property type="entry name" value="CRAL-TRIO_dom_sf"/>
</dbReference>
<dbReference type="PANTHER" id="PTHR46818:SF1">
    <property type="entry name" value="CHROMOSOME UNDETERMINED SCAFFOLD_125, WHOLE GENOME SHOTGUN SEQUENCE"/>
    <property type="match status" value="1"/>
</dbReference>
<reference evidence="3" key="1">
    <citation type="submission" date="2021-01" db="EMBL/GenBank/DDBJ databases">
        <authorList>
            <person name="Corre E."/>
            <person name="Pelletier E."/>
            <person name="Niang G."/>
            <person name="Scheremetjew M."/>
            <person name="Finn R."/>
            <person name="Kale V."/>
            <person name="Holt S."/>
            <person name="Cochrane G."/>
            <person name="Meng A."/>
            <person name="Brown T."/>
            <person name="Cohen L."/>
        </authorList>
    </citation>
    <scope>NUCLEOTIDE SEQUENCE</scope>
    <source>
        <strain evidence="3">FSP1.4</strain>
    </source>
</reference>
<dbReference type="CDD" id="cd00170">
    <property type="entry name" value="SEC14"/>
    <property type="match status" value="1"/>
</dbReference>
<keyword evidence="1" id="KW-0812">Transmembrane</keyword>
<gene>
    <name evidence="3" type="ORF">EHAR0213_LOCUS17609</name>
</gene>
<dbReference type="Pfam" id="PF00650">
    <property type="entry name" value="CRAL_TRIO"/>
    <property type="match status" value="1"/>
</dbReference>
<evidence type="ECO:0000259" key="2">
    <source>
        <dbReference type="PROSITE" id="PS50191"/>
    </source>
</evidence>
<dbReference type="InterPro" id="IPR001251">
    <property type="entry name" value="CRAL-TRIO_dom"/>
</dbReference>
<feature type="transmembrane region" description="Helical" evidence="1">
    <location>
        <begin position="124"/>
        <end position="147"/>
    </location>
</feature>